<comment type="caution">
    <text evidence="4">The sequence shown here is derived from an EMBL/GenBank/DDBJ whole genome shotgun (WGS) entry which is preliminary data.</text>
</comment>
<evidence type="ECO:0000313" key="4">
    <source>
        <dbReference type="EMBL" id="RUO33061.1"/>
    </source>
</evidence>
<evidence type="ECO:0000256" key="1">
    <source>
        <dbReference type="ARBA" id="ARBA00009353"/>
    </source>
</evidence>
<dbReference type="Proteomes" id="UP000287823">
    <property type="component" value="Unassembled WGS sequence"/>
</dbReference>
<evidence type="ECO:0000313" key="5">
    <source>
        <dbReference type="Proteomes" id="UP000287823"/>
    </source>
</evidence>
<dbReference type="Pfam" id="PF08338">
    <property type="entry name" value="DUF1731"/>
    <property type="match status" value="1"/>
</dbReference>
<evidence type="ECO:0000259" key="3">
    <source>
        <dbReference type="Pfam" id="PF08338"/>
    </source>
</evidence>
<gene>
    <name evidence="4" type="ORF">CWE14_07450</name>
</gene>
<organism evidence="4 5">
    <name type="scientific">Aliidiomarina soli</name>
    <dbReference type="NCBI Taxonomy" id="1928574"/>
    <lineage>
        <taxon>Bacteria</taxon>
        <taxon>Pseudomonadati</taxon>
        <taxon>Pseudomonadota</taxon>
        <taxon>Gammaproteobacteria</taxon>
        <taxon>Alteromonadales</taxon>
        <taxon>Idiomarinaceae</taxon>
        <taxon>Aliidiomarina</taxon>
    </lineage>
</organism>
<dbReference type="InterPro" id="IPR001509">
    <property type="entry name" value="Epimerase_deHydtase"/>
</dbReference>
<protein>
    <submittedName>
        <fullName evidence="4">TIGR01777 family protein</fullName>
    </submittedName>
</protein>
<dbReference type="Pfam" id="PF01370">
    <property type="entry name" value="Epimerase"/>
    <property type="match status" value="1"/>
</dbReference>
<dbReference type="CDD" id="cd05242">
    <property type="entry name" value="SDR_a8"/>
    <property type="match status" value="1"/>
</dbReference>
<feature type="domain" description="NAD-dependent epimerase/dehydratase" evidence="2">
    <location>
        <begin position="4"/>
        <end position="222"/>
    </location>
</feature>
<dbReference type="Gene3D" id="3.40.50.720">
    <property type="entry name" value="NAD(P)-binding Rossmann-like Domain"/>
    <property type="match status" value="1"/>
</dbReference>
<dbReference type="InterPro" id="IPR036291">
    <property type="entry name" value="NAD(P)-bd_dom_sf"/>
</dbReference>
<dbReference type="PANTHER" id="PTHR11092:SF0">
    <property type="entry name" value="EPIMERASE FAMILY PROTEIN SDR39U1"/>
    <property type="match status" value="1"/>
</dbReference>
<sequence length="299" mass="33456">MKLLITGATGLIGTALYKKLRNQHQLTVLTRNANKAYQKLGHDIEVITQLSELNDLNPFDAVINLAGEPIADKRWSNDQKRRIEQSRWQITEQLAHLFEASDQPPGVLISGSAIGYYGRQGREPVTEDSHKVHDEFTHRLCAHWEALAIQAESDKTRVCLLRTGIVLAQDGGALQRMALPFKFGLGGPIGDGKQMMSWIHLDDMVDLILYLLNNEECKGPYNATAPNPVSNEEFSRTLARVLNRPCLLRVPAVVMRALLGEMADMILTGQAVLPERIQQHGFEFRHSTVRDALQQCCKA</sequence>
<dbReference type="InterPro" id="IPR013549">
    <property type="entry name" value="DUF1731"/>
</dbReference>
<dbReference type="SUPFAM" id="SSF51735">
    <property type="entry name" value="NAD(P)-binding Rossmann-fold domains"/>
    <property type="match status" value="1"/>
</dbReference>
<dbReference type="RefSeq" id="WP_126798798.1">
    <property type="nucleotide sequence ID" value="NZ_PIPO01000003.1"/>
</dbReference>
<dbReference type="EMBL" id="PIPO01000003">
    <property type="protein sequence ID" value="RUO33061.1"/>
    <property type="molecule type" value="Genomic_DNA"/>
</dbReference>
<accession>A0A432WH56</accession>
<feature type="domain" description="DUF1731" evidence="3">
    <location>
        <begin position="250"/>
        <end position="295"/>
    </location>
</feature>
<dbReference type="InterPro" id="IPR010099">
    <property type="entry name" value="SDR39U1"/>
</dbReference>
<dbReference type="PANTHER" id="PTHR11092">
    <property type="entry name" value="SUGAR NUCLEOTIDE EPIMERASE RELATED"/>
    <property type="match status" value="1"/>
</dbReference>
<proteinExistence type="inferred from homology"/>
<dbReference type="NCBIfam" id="TIGR01777">
    <property type="entry name" value="yfcH"/>
    <property type="match status" value="1"/>
</dbReference>
<dbReference type="AlphaFoldDB" id="A0A432WH56"/>
<keyword evidence="5" id="KW-1185">Reference proteome</keyword>
<reference evidence="4 5" key="1">
    <citation type="journal article" date="2011" name="Front. Microbiol.">
        <title>Genomic signatures of strain selection and enhancement in Bacillus atrophaeus var. globigii, a historical biowarfare simulant.</title>
        <authorList>
            <person name="Gibbons H.S."/>
            <person name="Broomall S.M."/>
            <person name="McNew L.A."/>
            <person name="Daligault H."/>
            <person name="Chapman C."/>
            <person name="Bruce D."/>
            <person name="Karavis M."/>
            <person name="Krepps M."/>
            <person name="McGregor P.A."/>
            <person name="Hong C."/>
            <person name="Park K.H."/>
            <person name="Akmal A."/>
            <person name="Feldman A."/>
            <person name="Lin J.S."/>
            <person name="Chang W.E."/>
            <person name="Higgs B.W."/>
            <person name="Demirev P."/>
            <person name="Lindquist J."/>
            <person name="Liem A."/>
            <person name="Fochler E."/>
            <person name="Read T.D."/>
            <person name="Tapia R."/>
            <person name="Johnson S."/>
            <person name="Bishop-Lilly K.A."/>
            <person name="Detter C."/>
            <person name="Han C."/>
            <person name="Sozhamannan S."/>
            <person name="Rosenzweig C.N."/>
            <person name="Skowronski E.W."/>
        </authorList>
    </citation>
    <scope>NUCLEOTIDE SEQUENCE [LARGE SCALE GENOMIC DNA]</scope>
    <source>
        <strain evidence="4 5">Y4G10-17</strain>
    </source>
</reference>
<comment type="similarity">
    <text evidence="1">Belongs to the NAD(P)-dependent epimerase/dehydratase family. SDR39U1 subfamily.</text>
</comment>
<evidence type="ECO:0000259" key="2">
    <source>
        <dbReference type="Pfam" id="PF01370"/>
    </source>
</evidence>
<name>A0A432WH56_9GAMM</name>